<dbReference type="InterPro" id="IPR039049">
    <property type="entry name" value="ELOB"/>
</dbReference>
<dbReference type="SUPFAM" id="SSF54236">
    <property type="entry name" value="Ubiquitin-like"/>
    <property type="match status" value="1"/>
</dbReference>
<evidence type="ECO:0000313" key="2">
    <source>
        <dbReference type="Proteomes" id="UP000299084"/>
    </source>
</evidence>
<proteinExistence type="predicted"/>
<reference evidence="1 2" key="1">
    <citation type="journal article" date="2019" name="Mol. Ecol. Resour.">
        <title>Improving Illumina assemblies with Hi-C and long reads: an example with the North African dromedary.</title>
        <authorList>
            <person name="Elbers J.P."/>
            <person name="Rogers M.F."/>
            <person name="Perelman P.L."/>
            <person name="Proskuryakova A.A."/>
            <person name="Serdyukova N.A."/>
            <person name="Johnson W.E."/>
            <person name="Horin P."/>
            <person name="Corander J."/>
            <person name="Murphy D."/>
            <person name="Burger P.A."/>
        </authorList>
    </citation>
    <scope>NUCLEOTIDE SEQUENCE [LARGE SCALE GENOMIC DNA]</scope>
    <source>
        <strain evidence="1">Drom800</strain>
        <tissue evidence="1">Blood</tissue>
    </source>
</reference>
<dbReference type="AlphaFoldDB" id="A0A5N4C8W6"/>
<dbReference type="PANTHER" id="PTHR13248:SF4">
    <property type="entry name" value="ELONGIN B"/>
    <property type="match status" value="1"/>
</dbReference>
<dbReference type="GO" id="GO:0006368">
    <property type="term" value="P:transcription elongation by RNA polymerase II"/>
    <property type="evidence" value="ECO:0007669"/>
    <property type="project" value="InterPro"/>
</dbReference>
<sequence length="87" mass="9466">MEAFILTPPHETTVSTDAKEWSTAHELKHKVEGILKRLPEDQLLDDGKTLASGASPATVGLAFRTYEAFEMKPCASSPSPPLPNCRT</sequence>
<organism evidence="1 2">
    <name type="scientific">Camelus dromedarius</name>
    <name type="common">Dromedary</name>
    <name type="synonym">Arabian camel</name>
    <dbReference type="NCBI Taxonomy" id="9838"/>
    <lineage>
        <taxon>Eukaryota</taxon>
        <taxon>Metazoa</taxon>
        <taxon>Chordata</taxon>
        <taxon>Craniata</taxon>
        <taxon>Vertebrata</taxon>
        <taxon>Euteleostomi</taxon>
        <taxon>Mammalia</taxon>
        <taxon>Eutheria</taxon>
        <taxon>Laurasiatheria</taxon>
        <taxon>Artiodactyla</taxon>
        <taxon>Tylopoda</taxon>
        <taxon>Camelidae</taxon>
        <taxon>Camelus</taxon>
    </lineage>
</organism>
<keyword evidence="2" id="KW-1185">Reference proteome</keyword>
<dbReference type="Gene3D" id="3.10.20.90">
    <property type="entry name" value="Phosphatidylinositol 3-kinase Catalytic Subunit, Chain A, domain 1"/>
    <property type="match status" value="1"/>
</dbReference>
<protein>
    <submittedName>
        <fullName evidence="1">Elongin-B</fullName>
    </submittedName>
</protein>
<dbReference type="Proteomes" id="UP000299084">
    <property type="component" value="Unassembled WGS sequence"/>
</dbReference>
<name>A0A5N4C8W6_CAMDR</name>
<dbReference type="InterPro" id="IPR029071">
    <property type="entry name" value="Ubiquitin-like_domsf"/>
</dbReference>
<evidence type="ECO:0000313" key="1">
    <source>
        <dbReference type="EMBL" id="KAB1255343.1"/>
    </source>
</evidence>
<gene>
    <name evidence="1" type="primary">Elongin-B</name>
    <name evidence="1" type="ORF">Cadr_000028216</name>
</gene>
<dbReference type="PANTHER" id="PTHR13248">
    <property type="entry name" value="TRANSCRIPTION ELONGATION FACTOR B POLYPEPTIDE 2"/>
    <property type="match status" value="1"/>
</dbReference>
<dbReference type="EMBL" id="JWIN03000032">
    <property type="protein sequence ID" value="KAB1255343.1"/>
    <property type="molecule type" value="Genomic_DNA"/>
</dbReference>
<dbReference type="GO" id="GO:0030891">
    <property type="term" value="C:VCB complex"/>
    <property type="evidence" value="ECO:0007669"/>
    <property type="project" value="InterPro"/>
</dbReference>
<dbReference type="GO" id="GO:0070449">
    <property type="term" value="C:elongin complex"/>
    <property type="evidence" value="ECO:0007669"/>
    <property type="project" value="InterPro"/>
</dbReference>
<comment type="caution">
    <text evidence="1">The sequence shown here is derived from an EMBL/GenBank/DDBJ whole genome shotgun (WGS) entry which is preliminary data.</text>
</comment>
<accession>A0A5N4C8W6</accession>